<gene>
    <name evidence="1" type="ORF">NEZAVI_LOCUS10207</name>
</gene>
<reference evidence="1" key="1">
    <citation type="submission" date="2022-01" db="EMBL/GenBank/DDBJ databases">
        <authorList>
            <person name="King R."/>
        </authorList>
    </citation>
    <scope>NUCLEOTIDE SEQUENCE</scope>
</reference>
<dbReference type="Proteomes" id="UP001152798">
    <property type="component" value="Chromosome 5"/>
</dbReference>
<keyword evidence="2" id="KW-1185">Reference proteome</keyword>
<name>A0A9P0HGE5_NEZVI</name>
<organism evidence="1 2">
    <name type="scientific">Nezara viridula</name>
    <name type="common">Southern green stink bug</name>
    <name type="synonym">Cimex viridulus</name>
    <dbReference type="NCBI Taxonomy" id="85310"/>
    <lineage>
        <taxon>Eukaryota</taxon>
        <taxon>Metazoa</taxon>
        <taxon>Ecdysozoa</taxon>
        <taxon>Arthropoda</taxon>
        <taxon>Hexapoda</taxon>
        <taxon>Insecta</taxon>
        <taxon>Pterygota</taxon>
        <taxon>Neoptera</taxon>
        <taxon>Paraneoptera</taxon>
        <taxon>Hemiptera</taxon>
        <taxon>Heteroptera</taxon>
        <taxon>Panheteroptera</taxon>
        <taxon>Pentatomomorpha</taxon>
        <taxon>Pentatomoidea</taxon>
        <taxon>Pentatomidae</taxon>
        <taxon>Pentatominae</taxon>
        <taxon>Nezara</taxon>
    </lineage>
</organism>
<accession>A0A9P0HGE5</accession>
<proteinExistence type="predicted"/>
<evidence type="ECO:0000313" key="2">
    <source>
        <dbReference type="Proteomes" id="UP001152798"/>
    </source>
</evidence>
<dbReference type="EMBL" id="OV725081">
    <property type="protein sequence ID" value="CAH1401121.1"/>
    <property type="molecule type" value="Genomic_DNA"/>
</dbReference>
<dbReference type="AlphaFoldDB" id="A0A9P0HGE5"/>
<sequence length="69" mass="7276">MGTSVVRSMVTLLGEPGRCVGACGVRPLFPAAHRSSQSSPEQSSAPADICCLPAVIIAKKYDINQNEFL</sequence>
<evidence type="ECO:0000313" key="1">
    <source>
        <dbReference type="EMBL" id="CAH1401121.1"/>
    </source>
</evidence>
<protein>
    <submittedName>
        <fullName evidence="1">Uncharacterized protein</fullName>
    </submittedName>
</protein>